<dbReference type="PANTHER" id="PTHR43308">
    <property type="entry name" value="OUTER MEMBRANE PROTEIN ALPHA-RELATED"/>
    <property type="match status" value="1"/>
</dbReference>
<name>A0A0G8F6U0_BACCE</name>
<feature type="domain" description="SLH" evidence="3">
    <location>
        <begin position="157"/>
        <end position="218"/>
    </location>
</feature>
<dbReference type="Proteomes" id="UP000035214">
    <property type="component" value="Unassembled WGS sequence"/>
</dbReference>
<feature type="signal peptide" evidence="2">
    <location>
        <begin position="1"/>
        <end position="31"/>
    </location>
</feature>
<organism evidence="4 5">
    <name type="scientific">Bacillus cereus</name>
    <dbReference type="NCBI Taxonomy" id="1396"/>
    <lineage>
        <taxon>Bacteria</taxon>
        <taxon>Bacillati</taxon>
        <taxon>Bacillota</taxon>
        <taxon>Bacilli</taxon>
        <taxon>Bacillales</taxon>
        <taxon>Bacillaceae</taxon>
        <taxon>Bacillus</taxon>
        <taxon>Bacillus cereus group</taxon>
    </lineage>
</organism>
<dbReference type="InterPro" id="IPR014755">
    <property type="entry name" value="Cu-Rt/internalin_Ig-like"/>
</dbReference>
<keyword evidence="1 2" id="KW-0732">Signal</keyword>
<evidence type="ECO:0000256" key="1">
    <source>
        <dbReference type="ARBA" id="ARBA00022729"/>
    </source>
</evidence>
<dbReference type="EMBL" id="LCYI01000009">
    <property type="protein sequence ID" value="KLA32134.1"/>
    <property type="molecule type" value="Genomic_DNA"/>
</dbReference>
<dbReference type="InterPro" id="IPR001119">
    <property type="entry name" value="SLH_dom"/>
</dbReference>
<proteinExistence type="predicted"/>
<dbReference type="PROSITE" id="PS51272">
    <property type="entry name" value="SLH"/>
    <property type="match status" value="3"/>
</dbReference>
<sequence length="883" mass="93583">MAKNKSFNKLMAGTMTAAMVAGVVAPVAASAEEGAFKDVPKEHWSAKAINAMAAQGIIVGTGNGIFGFGDDVTRAQVATFMVKAKGIEAGSTKTPFTDVPESSIYAKFIAAAEANKIMAGLGDNKFGPDEKLTRAQMAQLLVNAYGFKADEENKQTFSDIDGLSWATAKSSIETLASLGIVSGEGEGKYNPNGVVTREQAAQFIYNAMTYSPKVKTEAKVESVSAINAQEIKVTFTKPVNEESAVKEGNYIFKQNGANLTSADFEGEAGKKGVLSKDGKSVTFKLVADKAFANSDKYAVHSTTGVLGADLKPVEKYLDSEKTFSDSVAPELLGARVIGKTVELTFNKPVTTDAKVKIDGVELTEAKTASKTPGVYTLTTDVVTGKDGIFGKGDHEVVVYDAKDTLAKNPNTSSILTTKYTVSSDTTAPEVKSVKAINNRSFKVTFSEPLSQHPEVTVKKGNYTFPTAAYDTVGGNGVVQFTIDPQDATSYIVSIKEDVKDARNPLYASGEKNVDLSVNLKNFKDTVNLLGKPVDMNVSLTEDTATPKVSTDSLNKIDGNNLLVKFNGKIAVNDANQIVVRDKGGVVVPSTFVAEGDVLKVTPKDNVELKDDSYTVELKAGAIKFAKNEELASYSVNTNSNEAFITTVGKTGIVTPVVEKNADIISIAGDVITVDYGQDMSGNAKDVENYKIDGKALPAGTTAEFVGSKKIVKISLPKNYFAKAQDAKFTISTNVLTASGSKVVANAQTKAPVEKLINFADNTAPKLASAVYVKATNEAEVSNTIKVTFDENVKEFAADDAQFINDLKVVVNGNNTAVKGIKHGGEKEKNVVYLTTEKELNVAQAATISVVPKGAYNPEINITDAAGNKLSLGNVTASTAIVQK</sequence>
<comment type="caution">
    <text evidence="4">The sequence shown here is derived from an EMBL/GenBank/DDBJ whole genome shotgun (WGS) entry which is preliminary data.</text>
</comment>
<protein>
    <recommendedName>
        <fullName evidence="3">SLH domain-containing protein</fullName>
    </recommendedName>
</protein>
<dbReference type="PANTHER" id="PTHR43308:SF1">
    <property type="entry name" value="OUTER MEMBRANE PROTEIN ALPHA"/>
    <property type="match status" value="1"/>
</dbReference>
<reference evidence="4 5" key="1">
    <citation type="submission" date="2015-04" db="EMBL/GenBank/DDBJ databases">
        <title>Draft Genome Sequences of Eight Spore-Forming Food Isolates of Bacillus cereus Genome sequencing.</title>
        <authorList>
            <person name="Krawcyk A.O."/>
            <person name="de Jong A."/>
            <person name="Eijlander R.T."/>
            <person name="Berendsen E.M."/>
            <person name="Holsappel S."/>
            <person name="Wells-Bennik M."/>
            <person name="Kuipers O.P."/>
        </authorList>
    </citation>
    <scope>NUCLEOTIDE SEQUENCE [LARGE SCALE GENOMIC DNA]</scope>
    <source>
        <strain evidence="4 5">B4077</strain>
    </source>
</reference>
<feature type="domain" description="SLH" evidence="3">
    <location>
        <begin position="32"/>
        <end position="91"/>
    </location>
</feature>
<feature type="chain" id="PRO_5002572007" description="SLH domain-containing protein" evidence="2">
    <location>
        <begin position="32"/>
        <end position="883"/>
    </location>
</feature>
<evidence type="ECO:0000259" key="3">
    <source>
        <dbReference type="PROSITE" id="PS51272"/>
    </source>
</evidence>
<accession>A0A0G8F6U0</accession>
<dbReference type="Gene3D" id="2.60.40.1220">
    <property type="match status" value="2"/>
</dbReference>
<gene>
    <name evidence="4" type="ORF">B4077_0890</name>
</gene>
<feature type="domain" description="SLH" evidence="3">
    <location>
        <begin position="92"/>
        <end position="155"/>
    </location>
</feature>
<dbReference type="Pfam" id="PF00395">
    <property type="entry name" value="SLH"/>
    <property type="match status" value="3"/>
</dbReference>
<dbReference type="AlphaFoldDB" id="A0A0G8F6U0"/>
<dbReference type="RefSeq" id="WP_046953865.1">
    <property type="nucleotide sequence ID" value="NZ_LCYI01000009.1"/>
</dbReference>
<evidence type="ECO:0000313" key="5">
    <source>
        <dbReference type="Proteomes" id="UP000035214"/>
    </source>
</evidence>
<dbReference type="PATRIC" id="fig|1396.428.peg.72"/>
<dbReference type="InterPro" id="IPR051465">
    <property type="entry name" value="Cell_Envelope_Struct_Comp"/>
</dbReference>
<evidence type="ECO:0000256" key="2">
    <source>
        <dbReference type="SAM" id="SignalP"/>
    </source>
</evidence>
<evidence type="ECO:0000313" key="4">
    <source>
        <dbReference type="EMBL" id="KLA32134.1"/>
    </source>
</evidence>